<dbReference type="Proteomes" id="UP001372338">
    <property type="component" value="Unassembled WGS sequence"/>
</dbReference>
<sequence>MLEFNTSVLSALLHNFGHQADLQAWLRVNISRGWGGFTREKWGVTLAYGLKASVIILVIVVLMWLSSGIFY</sequence>
<name>A0AAN9EFV2_CROPI</name>
<evidence type="ECO:0000256" key="1">
    <source>
        <dbReference type="SAM" id="Phobius"/>
    </source>
</evidence>
<accession>A0AAN9EFV2</accession>
<gene>
    <name evidence="2" type="ORF">RIF29_30026</name>
</gene>
<evidence type="ECO:0000313" key="2">
    <source>
        <dbReference type="EMBL" id="KAK7256572.1"/>
    </source>
</evidence>
<evidence type="ECO:0000313" key="3">
    <source>
        <dbReference type="Proteomes" id="UP001372338"/>
    </source>
</evidence>
<comment type="caution">
    <text evidence="2">The sequence shown here is derived from an EMBL/GenBank/DDBJ whole genome shotgun (WGS) entry which is preliminary data.</text>
</comment>
<reference evidence="2 3" key="1">
    <citation type="submission" date="2024-01" db="EMBL/GenBank/DDBJ databases">
        <title>The genomes of 5 underutilized Papilionoideae crops provide insights into root nodulation and disease resistanc.</title>
        <authorList>
            <person name="Yuan L."/>
        </authorList>
    </citation>
    <scope>NUCLEOTIDE SEQUENCE [LARGE SCALE GENOMIC DNA]</scope>
    <source>
        <strain evidence="2">ZHUSHIDOU_FW_LH</strain>
        <tissue evidence="2">Leaf</tissue>
    </source>
</reference>
<keyword evidence="1" id="KW-1133">Transmembrane helix</keyword>
<keyword evidence="1" id="KW-0812">Transmembrane</keyword>
<protein>
    <submittedName>
        <fullName evidence="2">Uncharacterized protein</fullName>
    </submittedName>
</protein>
<feature type="transmembrane region" description="Helical" evidence="1">
    <location>
        <begin position="46"/>
        <end position="65"/>
    </location>
</feature>
<dbReference type="AlphaFoldDB" id="A0AAN9EFV2"/>
<proteinExistence type="predicted"/>
<dbReference type="EMBL" id="JAYWIO010000006">
    <property type="protein sequence ID" value="KAK7256572.1"/>
    <property type="molecule type" value="Genomic_DNA"/>
</dbReference>
<organism evidence="2 3">
    <name type="scientific">Crotalaria pallida</name>
    <name type="common">Smooth rattlebox</name>
    <name type="synonym">Crotalaria striata</name>
    <dbReference type="NCBI Taxonomy" id="3830"/>
    <lineage>
        <taxon>Eukaryota</taxon>
        <taxon>Viridiplantae</taxon>
        <taxon>Streptophyta</taxon>
        <taxon>Embryophyta</taxon>
        <taxon>Tracheophyta</taxon>
        <taxon>Spermatophyta</taxon>
        <taxon>Magnoliopsida</taxon>
        <taxon>eudicotyledons</taxon>
        <taxon>Gunneridae</taxon>
        <taxon>Pentapetalae</taxon>
        <taxon>rosids</taxon>
        <taxon>fabids</taxon>
        <taxon>Fabales</taxon>
        <taxon>Fabaceae</taxon>
        <taxon>Papilionoideae</taxon>
        <taxon>50 kb inversion clade</taxon>
        <taxon>genistoids sensu lato</taxon>
        <taxon>core genistoids</taxon>
        <taxon>Crotalarieae</taxon>
        <taxon>Crotalaria</taxon>
    </lineage>
</organism>
<keyword evidence="1" id="KW-0472">Membrane</keyword>
<keyword evidence="3" id="KW-1185">Reference proteome</keyword>